<feature type="transmembrane region" description="Helical" evidence="8">
    <location>
        <begin position="114"/>
        <end position="135"/>
    </location>
</feature>
<dbReference type="Proteomes" id="UP001595751">
    <property type="component" value="Unassembled WGS sequence"/>
</dbReference>
<reference evidence="11" key="1">
    <citation type="journal article" date="2019" name="Int. J. Syst. Evol. Microbiol.">
        <title>The Global Catalogue of Microorganisms (GCM) 10K type strain sequencing project: providing services to taxonomists for standard genome sequencing and annotation.</title>
        <authorList>
            <consortium name="The Broad Institute Genomics Platform"/>
            <consortium name="The Broad Institute Genome Sequencing Center for Infectious Disease"/>
            <person name="Wu L."/>
            <person name="Ma J."/>
        </authorList>
    </citation>
    <scope>NUCLEOTIDE SEQUENCE [LARGE SCALE GENOMIC DNA]</scope>
    <source>
        <strain evidence="11">CCUG 53252</strain>
    </source>
</reference>
<dbReference type="Gene3D" id="1.20.1250.20">
    <property type="entry name" value="MFS general substrate transporter like domains"/>
    <property type="match status" value="1"/>
</dbReference>
<accession>A0ABV7ZPZ0</accession>
<dbReference type="PROSITE" id="PS00216">
    <property type="entry name" value="SUGAR_TRANSPORT_1"/>
    <property type="match status" value="1"/>
</dbReference>
<dbReference type="RefSeq" id="WP_290290709.1">
    <property type="nucleotide sequence ID" value="NZ_CP047211.1"/>
</dbReference>
<dbReference type="PROSITE" id="PS50850">
    <property type="entry name" value="MFS"/>
    <property type="match status" value="1"/>
</dbReference>
<feature type="transmembrane region" description="Helical" evidence="8">
    <location>
        <begin position="348"/>
        <end position="366"/>
    </location>
</feature>
<keyword evidence="4" id="KW-1003">Cell membrane</keyword>
<dbReference type="InterPro" id="IPR005829">
    <property type="entry name" value="Sugar_transporter_CS"/>
</dbReference>
<feature type="transmembrane region" description="Helical" evidence="8">
    <location>
        <begin position="147"/>
        <end position="169"/>
    </location>
</feature>
<dbReference type="PANTHER" id="PTHR43271:SF1">
    <property type="entry name" value="INNER MEMBRANE TRANSPORT PROTEIN YNFM"/>
    <property type="match status" value="1"/>
</dbReference>
<evidence type="ECO:0000256" key="2">
    <source>
        <dbReference type="ARBA" id="ARBA00008335"/>
    </source>
</evidence>
<protein>
    <submittedName>
        <fullName evidence="10">MFS transporter</fullName>
    </submittedName>
</protein>
<evidence type="ECO:0000259" key="9">
    <source>
        <dbReference type="PROSITE" id="PS50850"/>
    </source>
</evidence>
<feature type="transmembrane region" description="Helical" evidence="8">
    <location>
        <begin position="227"/>
        <end position="247"/>
    </location>
</feature>
<feature type="transmembrane region" description="Helical" evidence="8">
    <location>
        <begin position="372"/>
        <end position="395"/>
    </location>
</feature>
<dbReference type="InterPro" id="IPR011701">
    <property type="entry name" value="MFS"/>
</dbReference>
<evidence type="ECO:0000256" key="8">
    <source>
        <dbReference type="SAM" id="Phobius"/>
    </source>
</evidence>
<dbReference type="SUPFAM" id="SSF103473">
    <property type="entry name" value="MFS general substrate transporter"/>
    <property type="match status" value="1"/>
</dbReference>
<feature type="transmembrane region" description="Helical" evidence="8">
    <location>
        <begin position="175"/>
        <end position="197"/>
    </location>
</feature>
<proteinExistence type="inferred from homology"/>
<sequence length="411" mass="41986">MEQGRTPEAGGGLAPGVPGHGRALVAVVLAGVASYMALYATQALLPTFTSDMSVDPATAALTVSATTGGLACAIIPVSVLSERFGRRRVLLIGALAATALGLALAAAPGIGALIAIRLLQGLAVAGVPAVAMAYVSEEVHPDHVPRVMGLYVAGTTVGGLAGRIIPAVLVDVGGWRVAVLASAVVSLALALVTAWVLPRQRRFTPKELTVGGEIRAFVGHLRNPRLLGLYALAFTSMGAFVSMYNYVGFRLRDTFGLPASLAGLVFLMYLAGTWGSARAGDLSGKFGRRPATVGAIALALAGVALAATPWLAALLPGVAVFTGGFFIAHSLASSAVGLIAVRDRAEASSMYLFSYYLGSSMVGWFSGHVLEWGGWGTLMGWLAVLFTAAAVAALAGTRGIPDPTGDDAETE</sequence>
<gene>
    <name evidence="10" type="ORF">ACFORJ_04720</name>
</gene>
<organism evidence="10 11">
    <name type="scientific">Corynebacterium hansenii</name>
    <dbReference type="NCBI Taxonomy" id="394964"/>
    <lineage>
        <taxon>Bacteria</taxon>
        <taxon>Bacillati</taxon>
        <taxon>Actinomycetota</taxon>
        <taxon>Actinomycetes</taxon>
        <taxon>Mycobacteriales</taxon>
        <taxon>Corynebacteriaceae</taxon>
        <taxon>Corynebacterium</taxon>
    </lineage>
</organism>
<feature type="transmembrane region" description="Helical" evidence="8">
    <location>
        <begin position="57"/>
        <end position="77"/>
    </location>
</feature>
<evidence type="ECO:0000256" key="5">
    <source>
        <dbReference type="ARBA" id="ARBA00022692"/>
    </source>
</evidence>
<evidence type="ECO:0000256" key="4">
    <source>
        <dbReference type="ARBA" id="ARBA00022475"/>
    </source>
</evidence>
<comment type="subcellular location">
    <subcellularLocation>
        <location evidence="1">Cell membrane</location>
        <topology evidence="1">Multi-pass membrane protein</topology>
    </subcellularLocation>
</comment>
<dbReference type="InterPro" id="IPR036259">
    <property type="entry name" value="MFS_trans_sf"/>
</dbReference>
<evidence type="ECO:0000256" key="6">
    <source>
        <dbReference type="ARBA" id="ARBA00022989"/>
    </source>
</evidence>
<dbReference type="CDD" id="cd17324">
    <property type="entry name" value="MFS_NepI_like"/>
    <property type="match status" value="1"/>
</dbReference>
<keyword evidence="6 8" id="KW-1133">Transmembrane helix</keyword>
<feature type="transmembrane region" description="Helical" evidence="8">
    <location>
        <begin position="291"/>
        <end position="312"/>
    </location>
</feature>
<comment type="caution">
    <text evidence="10">The sequence shown here is derived from an EMBL/GenBank/DDBJ whole genome shotgun (WGS) entry which is preliminary data.</text>
</comment>
<evidence type="ECO:0000256" key="3">
    <source>
        <dbReference type="ARBA" id="ARBA00022448"/>
    </source>
</evidence>
<dbReference type="EMBL" id="JBHRZN010000001">
    <property type="protein sequence ID" value="MFC3849466.1"/>
    <property type="molecule type" value="Genomic_DNA"/>
</dbReference>
<name>A0ABV7ZPZ0_9CORY</name>
<feature type="transmembrane region" description="Helical" evidence="8">
    <location>
        <begin position="89"/>
        <end position="108"/>
    </location>
</feature>
<evidence type="ECO:0000256" key="7">
    <source>
        <dbReference type="ARBA" id="ARBA00023136"/>
    </source>
</evidence>
<dbReference type="InterPro" id="IPR020846">
    <property type="entry name" value="MFS_dom"/>
</dbReference>
<feature type="transmembrane region" description="Helical" evidence="8">
    <location>
        <begin position="23"/>
        <end position="45"/>
    </location>
</feature>
<feature type="transmembrane region" description="Helical" evidence="8">
    <location>
        <begin position="259"/>
        <end position="279"/>
    </location>
</feature>
<dbReference type="Pfam" id="PF07690">
    <property type="entry name" value="MFS_1"/>
    <property type="match status" value="1"/>
</dbReference>
<evidence type="ECO:0000313" key="10">
    <source>
        <dbReference type="EMBL" id="MFC3849466.1"/>
    </source>
</evidence>
<feature type="transmembrane region" description="Helical" evidence="8">
    <location>
        <begin position="318"/>
        <end position="341"/>
    </location>
</feature>
<keyword evidence="11" id="KW-1185">Reference proteome</keyword>
<keyword evidence="7 8" id="KW-0472">Membrane</keyword>
<feature type="domain" description="Major facilitator superfamily (MFS) profile" evidence="9">
    <location>
        <begin position="23"/>
        <end position="404"/>
    </location>
</feature>
<keyword evidence="5 8" id="KW-0812">Transmembrane</keyword>
<evidence type="ECO:0000313" key="11">
    <source>
        <dbReference type="Proteomes" id="UP001595751"/>
    </source>
</evidence>
<keyword evidence="3" id="KW-0813">Transport</keyword>
<dbReference type="PANTHER" id="PTHR43271">
    <property type="entry name" value="BLL2771 PROTEIN"/>
    <property type="match status" value="1"/>
</dbReference>
<comment type="similarity">
    <text evidence="2">Belongs to the major facilitator superfamily.</text>
</comment>
<evidence type="ECO:0000256" key="1">
    <source>
        <dbReference type="ARBA" id="ARBA00004651"/>
    </source>
</evidence>